<evidence type="ECO:0000256" key="14">
    <source>
        <dbReference type="PROSITE-ProRule" id="PRU00176"/>
    </source>
</evidence>
<dbReference type="GO" id="GO:0006508">
    <property type="term" value="P:proteolysis"/>
    <property type="evidence" value="ECO:0007669"/>
    <property type="project" value="UniProtKB-KW"/>
</dbReference>
<keyword evidence="10" id="KW-1015">Disulfide bond</keyword>
<dbReference type="PROSITE" id="PS00135">
    <property type="entry name" value="TRYPSIN_SER"/>
    <property type="match status" value="1"/>
</dbReference>
<dbReference type="InterPro" id="IPR001254">
    <property type="entry name" value="Trypsin_dom"/>
</dbReference>
<evidence type="ECO:0000313" key="20">
    <source>
        <dbReference type="EMBL" id="KAL3396855.1"/>
    </source>
</evidence>
<feature type="region of interest" description="Disordered" evidence="16">
    <location>
        <begin position="164"/>
        <end position="347"/>
    </location>
</feature>
<dbReference type="SUPFAM" id="SSF54928">
    <property type="entry name" value="RNA-binding domain, RBD"/>
    <property type="match status" value="1"/>
</dbReference>
<evidence type="ECO:0000256" key="5">
    <source>
        <dbReference type="ARBA" id="ARBA00022729"/>
    </source>
</evidence>
<dbReference type="PANTHER" id="PTHR15683:SF8">
    <property type="entry name" value="SCAFFOLD ATTACHMENT FACTOR B, ISOFORM B"/>
    <property type="match status" value="1"/>
</dbReference>
<dbReference type="PROSITE" id="PS50102">
    <property type="entry name" value="RRM"/>
    <property type="match status" value="1"/>
</dbReference>
<dbReference type="Proteomes" id="UP001627154">
    <property type="component" value="Unassembled WGS sequence"/>
</dbReference>
<dbReference type="Pfam" id="PF00076">
    <property type="entry name" value="RRM_1"/>
    <property type="match status" value="1"/>
</dbReference>
<evidence type="ECO:0000256" key="15">
    <source>
        <dbReference type="RuleBase" id="RU363034"/>
    </source>
</evidence>
<proteinExistence type="inferred from homology"/>
<feature type="compositionally biased region" description="Low complexity" evidence="16">
    <location>
        <begin position="39"/>
        <end position="53"/>
    </location>
</feature>
<dbReference type="InterPro" id="IPR034781">
    <property type="entry name" value="SAFB1_2_RBD"/>
</dbReference>
<dbReference type="InterPro" id="IPR001314">
    <property type="entry name" value="Peptidase_S1A"/>
</dbReference>
<protein>
    <recommendedName>
        <fullName evidence="22">RRM domain-containing protein</fullName>
    </recommendedName>
</protein>
<dbReference type="SMART" id="SM00680">
    <property type="entry name" value="CLIP"/>
    <property type="match status" value="1"/>
</dbReference>
<keyword evidence="6 15" id="KW-0378">Hydrolase</keyword>
<evidence type="ECO:0008006" key="22">
    <source>
        <dbReference type="Google" id="ProtNLM"/>
    </source>
</evidence>
<dbReference type="Pfam" id="PF00089">
    <property type="entry name" value="Trypsin"/>
    <property type="match status" value="1"/>
</dbReference>
<keyword evidence="9" id="KW-0805">Transcription regulation</keyword>
<dbReference type="InterPro" id="IPR043504">
    <property type="entry name" value="Peptidase_S1_PA_chymotrypsin"/>
</dbReference>
<feature type="region of interest" description="Disordered" evidence="16">
    <location>
        <begin position="755"/>
        <end position="828"/>
    </location>
</feature>
<dbReference type="Gene3D" id="3.30.70.330">
    <property type="match status" value="1"/>
</dbReference>
<evidence type="ECO:0000256" key="1">
    <source>
        <dbReference type="ARBA" id="ARBA00004123"/>
    </source>
</evidence>
<dbReference type="PROSITE" id="PS50240">
    <property type="entry name" value="TRYPSIN_DOM"/>
    <property type="match status" value="1"/>
</dbReference>
<dbReference type="InterPro" id="IPR012677">
    <property type="entry name" value="Nucleotide-bd_a/b_plait_sf"/>
</dbReference>
<dbReference type="InterPro" id="IPR000504">
    <property type="entry name" value="RRM_dom"/>
</dbReference>
<comment type="similarity">
    <text evidence="13">Belongs to the peptidase S1 family. CLIP subfamily.</text>
</comment>
<keyword evidence="3" id="KW-0597">Phosphoprotein</keyword>
<dbReference type="InterPro" id="IPR018114">
    <property type="entry name" value="TRYPSIN_HIS"/>
</dbReference>
<dbReference type="SMART" id="SM00020">
    <property type="entry name" value="Tryp_SPc"/>
    <property type="match status" value="1"/>
</dbReference>
<evidence type="ECO:0000256" key="9">
    <source>
        <dbReference type="ARBA" id="ARBA00023015"/>
    </source>
</evidence>
<dbReference type="EMBL" id="JBJJXI010000069">
    <property type="protein sequence ID" value="KAL3396855.1"/>
    <property type="molecule type" value="Genomic_DNA"/>
</dbReference>
<evidence type="ECO:0000313" key="21">
    <source>
        <dbReference type="Proteomes" id="UP001627154"/>
    </source>
</evidence>
<dbReference type="GO" id="GO:0003723">
    <property type="term" value="F:RNA binding"/>
    <property type="evidence" value="ECO:0007669"/>
    <property type="project" value="UniProtKB-UniRule"/>
</dbReference>
<sequence length="1251" mass="139410">MEESDNSNNNSDISINKKGDSKGSGKTESSASDKEEETASTTTPASSGPSATGVKNKQDGEGNKSSDTKKESSKKEDSKEKSSSSSSNSSSRNLWVSGLSHSTRATDLKQIFSKYGKVIGAKVVTNARTPGSRCYGYVTMSSSDDAVKCIENLHKTELHGRVITVEKAKSDSQQRDNRKQAASKTDKKDERLKDSESNDKEAEKKSDDQKDAEDVKDKKDAKIDESNSDRDKRESNSQTKDEGSLKDCDSRSNKSEKKSDHGRGSSREDKKRSWDRARSRSKSKDRTRRDNVLSFDKIKEERERQRNRDKERQAREEKRRQFEDMKRKRDIEREAARLEREREKLRLERERIEQEKAELLRLERERQKLEREKLERERQELKRQQARLEENRRAPPPPAALKRTLSDRREPRDSYPESERKRMATDGRSRHSPSDRSDRRPDVAEAVGTLHRVVGEIILNLPEGVVEEEEEVSEIAEDHHKMIIDLEKTDMKGQQRLDANAKYIELRRVIEVDEILVTKPNPLVTLDTMWEEQNRQVGNQDHQQNQLIIRLIHEMNTVAGIIDLQIQVITWVVAMVVMVVTVDTSAHKYIRQHQINMVVATCHKETVGHPIPASSFSYGGHVPPFRAIPNQGLLPPMRPWAHPETPETPGWMSEGSQATRIGGPIRRRDTIRPSRPHLQLVKVPESDPLTTITETLGALNTVGNYIVNMTRGVESSDAPKELPSALYTISKNILGRNVTDSIAPFVKGVTLPLRPGGGSVSSQTSTSSTSLPTTSPSTTTTSSTTTSTTTSTTPRPTTTTTTTTTTTSTTTTPKPSTTTAATTEAPLSTVSISEFGQLPQSASLKLQESNDRDAKASSDASPSCTSADGGPGKCQDLSTCPQLLLDLTKLRQSICFKSLFVPGVCCPVDFASPSTSVSHIPIINTRPTLKPTPRPIPLIPHTTTTTSSPTTSTTTTTTTTTTTSTTKRPLIADHDFLTNFTNGFESIDNNFIYDDEDCGVRNAGKYRVVGGEESLPGRWPWMAAIFLHGSKRTEFWCGGSLISSRHILTAAHCTRDSRQRPFLARQFTVRLGDIDLERNDEPSSPETYLVKEIQAHSKFSRVGFYNDIAILELDRPVRRTPYVIPICLPQAKHKGEAFAGARPTVVGWGTTYYGGKESTIQRQAVLPVWRNDDCNQAYFQPITTNFLCAGYSQGGKDACQGDSGGPLMLRVENRWTQIGIVSFGNKCGEPGYPGVYTRVSEYLDWIKGKLR</sequence>
<keyword evidence="2" id="KW-0488">Methylation</keyword>
<organism evidence="20 21">
    <name type="scientific">Trichogramma kaykai</name>
    <dbReference type="NCBI Taxonomy" id="54128"/>
    <lineage>
        <taxon>Eukaryota</taxon>
        <taxon>Metazoa</taxon>
        <taxon>Ecdysozoa</taxon>
        <taxon>Arthropoda</taxon>
        <taxon>Hexapoda</taxon>
        <taxon>Insecta</taxon>
        <taxon>Pterygota</taxon>
        <taxon>Neoptera</taxon>
        <taxon>Endopterygota</taxon>
        <taxon>Hymenoptera</taxon>
        <taxon>Apocrita</taxon>
        <taxon>Proctotrupomorpha</taxon>
        <taxon>Chalcidoidea</taxon>
        <taxon>Trichogrammatidae</taxon>
        <taxon>Trichogramma</taxon>
    </lineage>
</organism>
<feature type="compositionally biased region" description="Low complexity" evidence="16">
    <location>
        <begin position="761"/>
        <end position="828"/>
    </location>
</feature>
<comment type="caution">
    <text evidence="20">The sequence shown here is derived from an EMBL/GenBank/DDBJ whole genome shotgun (WGS) entry which is preliminary data.</text>
</comment>
<keyword evidence="12" id="KW-0539">Nucleus</keyword>
<evidence type="ECO:0000256" key="3">
    <source>
        <dbReference type="ARBA" id="ARBA00022553"/>
    </source>
</evidence>
<keyword evidence="4 15" id="KW-0645">Protease</keyword>
<dbReference type="PROSITE" id="PS51888">
    <property type="entry name" value="CLIP"/>
    <property type="match status" value="1"/>
</dbReference>
<dbReference type="CDD" id="cd00190">
    <property type="entry name" value="Tryp_SPc"/>
    <property type="match status" value="1"/>
</dbReference>
<dbReference type="InterPro" id="IPR051738">
    <property type="entry name" value="SAF_Modulators"/>
</dbReference>
<dbReference type="InterPro" id="IPR033116">
    <property type="entry name" value="TRYPSIN_SER"/>
</dbReference>
<evidence type="ECO:0000256" key="2">
    <source>
        <dbReference type="ARBA" id="ARBA00022481"/>
    </source>
</evidence>
<evidence type="ECO:0000256" key="11">
    <source>
        <dbReference type="ARBA" id="ARBA00023163"/>
    </source>
</evidence>
<dbReference type="GO" id="GO:0005634">
    <property type="term" value="C:nucleus"/>
    <property type="evidence" value="ECO:0007669"/>
    <property type="project" value="UniProtKB-SubCell"/>
</dbReference>
<feature type="compositionally biased region" description="Low complexity" evidence="16">
    <location>
        <begin position="1"/>
        <end position="14"/>
    </location>
</feature>
<dbReference type="InterPro" id="IPR022700">
    <property type="entry name" value="CLIP"/>
</dbReference>
<keyword evidence="7 15" id="KW-0720">Serine protease</keyword>
<reference evidence="20 21" key="1">
    <citation type="journal article" date="2024" name="bioRxiv">
        <title>A reference genome for Trichogramma kaykai: A tiny desert-dwelling parasitoid wasp with competing sex-ratio distorters.</title>
        <authorList>
            <person name="Culotta J."/>
            <person name="Lindsey A.R."/>
        </authorList>
    </citation>
    <scope>NUCLEOTIDE SEQUENCE [LARGE SCALE GENOMIC DNA]</scope>
    <source>
        <strain evidence="20 21">KSX58</strain>
    </source>
</reference>
<comment type="subcellular location">
    <subcellularLocation>
        <location evidence="1">Nucleus</location>
    </subcellularLocation>
</comment>
<feature type="compositionally biased region" description="Basic and acidic residues" evidence="16">
    <location>
        <begin position="56"/>
        <end position="82"/>
    </location>
</feature>
<keyword evidence="8 14" id="KW-0694">RNA-binding</keyword>
<feature type="region of interest" description="Disordered" evidence="16">
    <location>
        <begin position="846"/>
        <end position="875"/>
    </location>
</feature>
<feature type="compositionally biased region" description="Basic and acidic residues" evidence="16">
    <location>
        <begin position="371"/>
        <end position="393"/>
    </location>
</feature>
<dbReference type="GO" id="GO:0008236">
    <property type="term" value="F:serine-type peptidase activity"/>
    <property type="evidence" value="ECO:0007669"/>
    <property type="project" value="UniProtKB-KW"/>
</dbReference>
<evidence type="ECO:0000256" key="16">
    <source>
        <dbReference type="SAM" id="MobiDB-lite"/>
    </source>
</evidence>
<dbReference type="SUPFAM" id="SSF50494">
    <property type="entry name" value="Trypsin-like serine proteases"/>
    <property type="match status" value="1"/>
</dbReference>
<dbReference type="InterPro" id="IPR009003">
    <property type="entry name" value="Peptidase_S1_PA"/>
</dbReference>
<evidence type="ECO:0000259" key="17">
    <source>
        <dbReference type="PROSITE" id="PS50102"/>
    </source>
</evidence>
<dbReference type="Gene3D" id="2.40.10.10">
    <property type="entry name" value="Trypsin-like serine proteases"/>
    <property type="match status" value="1"/>
</dbReference>
<feature type="domain" description="Clip" evidence="19">
    <location>
        <begin position="863"/>
        <end position="906"/>
    </location>
</feature>
<evidence type="ECO:0000256" key="8">
    <source>
        <dbReference type="ARBA" id="ARBA00022884"/>
    </source>
</evidence>
<dbReference type="CDD" id="cd12679">
    <property type="entry name" value="RRM_SAFB1_SAFB2"/>
    <property type="match status" value="1"/>
</dbReference>
<feature type="domain" description="Peptidase S1" evidence="18">
    <location>
        <begin position="1008"/>
        <end position="1251"/>
    </location>
</feature>
<keyword evidence="21" id="KW-1185">Reference proteome</keyword>
<dbReference type="PROSITE" id="PS00134">
    <property type="entry name" value="TRYPSIN_HIS"/>
    <property type="match status" value="1"/>
</dbReference>
<keyword evidence="5" id="KW-0732">Signal</keyword>
<evidence type="ECO:0000259" key="18">
    <source>
        <dbReference type="PROSITE" id="PS50240"/>
    </source>
</evidence>
<evidence type="ECO:0000256" key="13">
    <source>
        <dbReference type="ARBA" id="ARBA00024195"/>
    </source>
</evidence>
<feature type="region of interest" description="Disordered" evidence="16">
    <location>
        <begin position="940"/>
        <end position="965"/>
    </location>
</feature>
<evidence type="ECO:0000256" key="12">
    <source>
        <dbReference type="ARBA" id="ARBA00023242"/>
    </source>
</evidence>
<gene>
    <name evidence="20" type="ORF">TKK_009414</name>
</gene>
<evidence type="ECO:0000259" key="19">
    <source>
        <dbReference type="PROSITE" id="PS51888"/>
    </source>
</evidence>
<evidence type="ECO:0000256" key="6">
    <source>
        <dbReference type="ARBA" id="ARBA00022801"/>
    </source>
</evidence>
<name>A0ABD2WVS2_9HYME</name>
<dbReference type="SMART" id="SM00360">
    <property type="entry name" value="RRM"/>
    <property type="match status" value="1"/>
</dbReference>
<feature type="compositionally biased region" description="Basic and acidic residues" evidence="16">
    <location>
        <begin position="15"/>
        <end position="25"/>
    </location>
</feature>
<evidence type="ECO:0000256" key="7">
    <source>
        <dbReference type="ARBA" id="ARBA00022825"/>
    </source>
</evidence>
<evidence type="ECO:0000256" key="10">
    <source>
        <dbReference type="ARBA" id="ARBA00023157"/>
    </source>
</evidence>
<dbReference type="AlphaFoldDB" id="A0ABD2WVS2"/>
<evidence type="ECO:0000256" key="4">
    <source>
        <dbReference type="ARBA" id="ARBA00022670"/>
    </source>
</evidence>
<dbReference type="PRINTS" id="PR00722">
    <property type="entry name" value="CHYMOTRYPSIN"/>
</dbReference>
<dbReference type="FunFam" id="2.40.10.10:FF:000006">
    <property type="entry name" value="Serine proteinase stubble"/>
    <property type="match status" value="1"/>
</dbReference>
<keyword evidence="11" id="KW-0804">Transcription</keyword>
<accession>A0ABD2WVS2</accession>
<dbReference type="PANTHER" id="PTHR15683">
    <property type="entry name" value="SCAFFOLD ATTACHMENT FACTOR B-RELATED"/>
    <property type="match status" value="1"/>
</dbReference>
<feature type="domain" description="RRM" evidence="17">
    <location>
        <begin position="92"/>
        <end position="170"/>
    </location>
</feature>
<dbReference type="InterPro" id="IPR035979">
    <property type="entry name" value="RBD_domain_sf"/>
</dbReference>
<feature type="region of interest" description="Disordered" evidence="16">
    <location>
        <begin position="1"/>
        <end position="95"/>
    </location>
</feature>
<feature type="compositionally biased region" description="Basic and acidic residues" evidence="16">
    <location>
        <begin position="404"/>
        <end position="442"/>
    </location>
</feature>
<feature type="region of interest" description="Disordered" evidence="16">
    <location>
        <begin position="371"/>
        <end position="442"/>
    </location>
</feature>